<accession>A0A7T5VCJ4</accession>
<dbReference type="KEGG" id="dog:HP555_05540"/>
<dbReference type="CDD" id="cd04301">
    <property type="entry name" value="NAT_SF"/>
    <property type="match status" value="1"/>
</dbReference>
<dbReference type="PROSITE" id="PS51186">
    <property type="entry name" value="GNAT"/>
    <property type="match status" value="1"/>
</dbReference>
<reference evidence="4 5" key="1">
    <citation type="submission" date="2020-05" db="EMBL/GenBank/DDBJ databases">
        <title>Complete genome of Desulfobulbus oligotrophicus.</title>
        <authorList>
            <person name="Podar M."/>
        </authorList>
    </citation>
    <scope>NUCLEOTIDE SEQUENCE [LARGE SCALE GENOMIC DNA]</scope>
    <source>
        <strain evidence="4 5">Prop6</strain>
    </source>
</reference>
<keyword evidence="5" id="KW-1185">Reference proteome</keyword>
<evidence type="ECO:0000256" key="2">
    <source>
        <dbReference type="ARBA" id="ARBA00023315"/>
    </source>
</evidence>
<dbReference type="GO" id="GO:0016747">
    <property type="term" value="F:acyltransferase activity, transferring groups other than amino-acyl groups"/>
    <property type="evidence" value="ECO:0007669"/>
    <property type="project" value="InterPro"/>
</dbReference>
<dbReference type="InterPro" id="IPR000182">
    <property type="entry name" value="GNAT_dom"/>
</dbReference>
<dbReference type="PANTHER" id="PTHR43800">
    <property type="entry name" value="PEPTIDYL-LYSINE N-ACETYLTRANSFERASE YJAB"/>
    <property type="match status" value="1"/>
</dbReference>
<dbReference type="AlphaFoldDB" id="A0A7T5VCJ4"/>
<dbReference type="InterPro" id="IPR016181">
    <property type="entry name" value="Acyl_CoA_acyltransferase"/>
</dbReference>
<evidence type="ECO:0000259" key="3">
    <source>
        <dbReference type="PROSITE" id="PS51186"/>
    </source>
</evidence>
<dbReference type="EMBL" id="CP054140">
    <property type="protein sequence ID" value="QQG65365.1"/>
    <property type="molecule type" value="Genomic_DNA"/>
</dbReference>
<protein>
    <submittedName>
        <fullName evidence="4">Acetyltransferase</fullName>
    </submittedName>
</protein>
<evidence type="ECO:0000313" key="4">
    <source>
        <dbReference type="EMBL" id="QQG65365.1"/>
    </source>
</evidence>
<dbReference type="PANTHER" id="PTHR43800:SF1">
    <property type="entry name" value="PEPTIDYL-LYSINE N-ACETYLTRANSFERASE YJAB"/>
    <property type="match status" value="1"/>
</dbReference>
<dbReference type="Proteomes" id="UP000596092">
    <property type="component" value="Chromosome"/>
</dbReference>
<name>A0A7T5VCJ4_9BACT</name>
<sequence>MTIRAVSELEFAIITDVWKASVRDTHDFLSEVDLRELRSQILNDWLPAVNVMVFTNKDDEILGFSGSADEKLEMLFVAPSSRGYGVGKSLLNHAISEKSIRLVDVNEQNGQAVAFYQHFGFEVFDRSPVDGQGKPYPLLHMRLNPSNP</sequence>
<dbReference type="SUPFAM" id="SSF55729">
    <property type="entry name" value="Acyl-CoA N-acyltransferases (Nat)"/>
    <property type="match status" value="1"/>
</dbReference>
<gene>
    <name evidence="4" type="ORF">HP555_05540</name>
</gene>
<dbReference type="NCBIfam" id="NF007807">
    <property type="entry name" value="PRK10514.1"/>
    <property type="match status" value="1"/>
</dbReference>
<dbReference type="Gene3D" id="3.40.630.30">
    <property type="match status" value="1"/>
</dbReference>
<proteinExistence type="predicted"/>
<evidence type="ECO:0000256" key="1">
    <source>
        <dbReference type="ARBA" id="ARBA00022679"/>
    </source>
</evidence>
<feature type="domain" description="N-acetyltransferase" evidence="3">
    <location>
        <begin position="1"/>
        <end position="146"/>
    </location>
</feature>
<organism evidence="4 5">
    <name type="scientific">Desulfobulbus oligotrophicus</name>
    <dbReference type="NCBI Taxonomy" id="1909699"/>
    <lineage>
        <taxon>Bacteria</taxon>
        <taxon>Pseudomonadati</taxon>
        <taxon>Thermodesulfobacteriota</taxon>
        <taxon>Desulfobulbia</taxon>
        <taxon>Desulfobulbales</taxon>
        <taxon>Desulfobulbaceae</taxon>
        <taxon>Desulfobulbus</taxon>
    </lineage>
</organism>
<keyword evidence="2" id="KW-0012">Acyltransferase</keyword>
<evidence type="ECO:0000313" key="5">
    <source>
        <dbReference type="Proteomes" id="UP000596092"/>
    </source>
</evidence>
<dbReference type="Pfam" id="PF13673">
    <property type="entry name" value="Acetyltransf_10"/>
    <property type="match status" value="1"/>
</dbReference>
<keyword evidence="1 4" id="KW-0808">Transferase</keyword>
<dbReference type="RefSeq" id="WP_199264188.1">
    <property type="nucleotide sequence ID" value="NZ_CP054140.1"/>
</dbReference>